<protein>
    <submittedName>
        <fullName evidence="2">ROK family protein</fullName>
    </submittedName>
</protein>
<gene>
    <name evidence="2" type="ORF">GFD18_02365</name>
</gene>
<name>A0ABX0CAV5_9BIFI</name>
<dbReference type="EMBL" id="WHZU01000003">
    <property type="protein sequence ID" value="NEH10945.1"/>
    <property type="molecule type" value="Genomic_DNA"/>
</dbReference>
<dbReference type="PANTHER" id="PTHR18964">
    <property type="entry name" value="ROK (REPRESSOR, ORF, KINASE) FAMILY"/>
    <property type="match status" value="1"/>
</dbReference>
<evidence type="ECO:0000313" key="2">
    <source>
        <dbReference type="EMBL" id="NEH10945.1"/>
    </source>
</evidence>
<dbReference type="Gene3D" id="3.30.420.40">
    <property type="match status" value="2"/>
</dbReference>
<keyword evidence="3" id="KW-1185">Reference proteome</keyword>
<evidence type="ECO:0000256" key="1">
    <source>
        <dbReference type="ARBA" id="ARBA00006479"/>
    </source>
</evidence>
<evidence type="ECO:0000313" key="3">
    <source>
        <dbReference type="Proteomes" id="UP000475155"/>
    </source>
</evidence>
<proteinExistence type="inferred from homology"/>
<comment type="caution">
    <text evidence="2">The sequence shown here is derived from an EMBL/GenBank/DDBJ whole genome shotgun (WGS) entry which is preliminary data.</text>
</comment>
<dbReference type="SUPFAM" id="SSF53067">
    <property type="entry name" value="Actin-like ATPase domain"/>
    <property type="match status" value="1"/>
</dbReference>
<sequence>MNVLTIDIGGTFIKYAVMSDDGIILSRGKIETPQNGRNELVETLAGLYRQEGEKFNIDGMAISLPGIVDSKNGYVVMGGALRYNDDFYLRHALYQHCPVHIVLENDAKCAVMAEATVGSLKDVRNGFALIFGTMVGGGFVKDRELYRGKHFSAGEVSYIITSRSVDPSIEGVWGNQCSTLSLCNRYARIKGRPVEEVDGIRFFQAVEDGDPDARSCLDKFAHEVAIQIFNIQNVLDPDRFAIGGGISAQPTLIDAIRTNLNRLYAYCPYHVAQAEVVTCKFQNDANLVGALQCYLADVKDGEGAESFDTVREAALPA</sequence>
<dbReference type="InterPro" id="IPR043129">
    <property type="entry name" value="ATPase_NBD"/>
</dbReference>
<dbReference type="PANTHER" id="PTHR18964:SF170">
    <property type="entry name" value="SUGAR KINASE"/>
    <property type="match status" value="1"/>
</dbReference>
<comment type="similarity">
    <text evidence="1">Belongs to the ROK (NagC/XylR) family.</text>
</comment>
<dbReference type="Proteomes" id="UP000475155">
    <property type="component" value="Unassembled WGS sequence"/>
</dbReference>
<reference evidence="2 3" key="1">
    <citation type="submission" date="2019-10" db="EMBL/GenBank/DDBJ databases">
        <title>Bifidobacterium from non-human primates.</title>
        <authorList>
            <person name="Modesto M."/>
        </authorList>
    </citation>
    <scope>NUCLEOTIDE SEQUENCE [LARGE SCALE GENOMIC DNA]</scope>
    <source>
        <strain evidence="2 3">SMA1</strain>
    </source>
</reference>
<dbReference type="InterPro" id="IPR000600">
    <property type="entry name" value="ROK"/>
</dbReference>
<dbReference type="CDD" id="cd24152">
    <property type="entry name" value="ASKHA_NBD_ROK-like"/>
    <property type="match status" value="1"/>
</dbReference>
<organism evidence="2 3">
    <name type="scientific">Bifidobacterium saimiriisciurei</name>
    <dbReference type="NCBI Taxonomy" id="2661627"/>
    <lineage>
        <taxon>Bacteria</taxon>
        <taxon>Bacillati</taxon>
        <taxon>Actinomycetota</taxon>
        <taxon>Actinomycetes</taxon>
        <taxon>Bifidobacteriales</taxon>
        <taxon>Bifidobacteriaceae</taxon>
        <taxon>Bifidobacterium</taxon>
    </lineage>
</organism>
<accession>A0ABX0CAV5</accession>
<dbReference type="Pfam" id="PF00480">
    <property type="entry name" value="ROK"/>
    <property type="match status" value="1"/>
</dbReference>